<dbReference type="SUPFAM" id="SSF51064">
    <property type="entry name" value="Head domain of nucleotide exchange factor GrpE"/>
    <property type="match status" value="1"/>
</dbReference>
<comment type="caution">
    <text evidence="9">The sequence shown here is derived from an EMBL/GenBank/DDBJ whole genome shotgun (WGS) entry which is preliminary data.</text>
</comment>
<dbReference type="Gene3D" id="2.30.22.10">
    <property type="entry name" value="Head domain of nucleotide exchange factor GrpE"/>
    <property type="match status" value="1"/>
</dbReference>
<evidence type="ECO:0000256" key="7">
    <source>
        <dbReference type="SAM" id="Coils"/>
    </source>
</evidence>
<dbReference type="PROSITE" id="PS01071">
    <property type="entry name" value="GRPE"/>
    <property type="match status" value="1"/>
</dbReference>
<evidence type="ECO:0000256" key="8">
    <source>
        <dbReference type="SAM" id="MobiDB-lite"/>
    </source>
</evidence>
<dbReference type="PANTHER" id="PTHR21237:SF23">
    <property type="entry name" value="GRPE PROTEIN HOMOLOG, MITOCHONDRIAL"/>
    <property type="match status" value="1"/>
</dbReference>
<evidence type="ECO:0000256" key="1">
    <source>
        <dbReference type="ARBA" id="ARBA00009054"/>
    </source>
</evidence>
<dbReference type="InterPro" id="IPR000740">
    <property type="entry name" value="GrpE"/>
</dbReference>
<dbReference type="PRINTS" id="PR00773">
    <property type="entry name" value="GRPEPROTEIN"/>
</dbReference>
<dbReference type="HAMAP" id="MF_01151">
    <property type="entry name" value="GrpE"/>
    <property type="match status" value="1"/>
</dbReference>
<comment type="subunit">
    <text evidence="4">Homodimer.</text>
</comment>
<evidence type="ECO:0000256" key="4">
    <source>
        <dbReference type="HAMAP-Rule" id="MF_01151"/>
    </source>
</evidence>
<keyword evidence="4" id="KW-0963">Cytoplasm</keyword>
<evidence type="ECO:0000256" key="3">
    <source>
        <dbReference type="ARBA" id="ARBA00023186"/>
    </source>
</evidence>
<dbReference type="EMBL" id="JBHSLV010000001">
    <property type="protein sequence ID" value="MFC5391118.1"/>
    <property type="molecule type" value="Genomic_DNA"/>
</dbReference>
<feature type="compositionally biased region" description="Polar residues" evidence="8">
    <location>
        <begin position="17"/>
        <end position="30"/>
    </location>
</feature>
<feature type="region of interest" description="Disordered" evidence="8">
    <location>
        <begin position="183"/>
        <end position="207"/>
    </location>
</feature>
<evidence type="ECO:0000256" key="6">
    <source>
        <dbReference type="RuleBase" id="RU004478"/>
    </source>
</evidence>
<evidence type="ECO:0000313" key="9">
    <source>
        <dbReference type="EMBL" id="MFC5391118.1"/>
    </source>
</evidence>
<comment type="function">
    <text evidence="4 5">Participates actively in the response to hyperosmotic and heat shock by preventing the aggregation of stress-denatured proteins, in association with DnaK and GrpE. It is the nucleotide exchange factor for DnaK and may function as a thermosensor. Unfolded proteins bind initially to DnaJ; upon interaction with the DnaJ-bound protein, DnaK hydrolyzes its bound ATP, resulting in the formation of a stable complex. GrpE releases ADP from DnaK; ATP binding to DnaK triggers the release of the substrate protein, thus completing the reaction cycle. Several rounds of ATP-dependent interactions between DnaJ, DnaK and GrpE are required for fully efficient folding.</text>
</comment>
<dbReference type="SUPFAM" id="SSF58014">
    <property type="entry name" value="Coiled-coil domain of nucleotide exchange factor GrpE"/>
    <property type="match status" value="1"/>
</dbReference>
<accession>A0ABW0H1P4</accession>
<dbReference type="PANTHER" id="PTHR21237">
    <property type="entry name" value="GRPE PROTEIN"/>
    <property type="match status" value="1"/>
</dbReference>
<dbReference type="CDD" id="cd00446">
    <property type="entry name" value="GrpE"/>
    <property type="match status" value="1"/>
</dbReference>
<feature type="coiled-coil region" evidence="7">
    <location>
        <begin position="33"/>
        <end position="71"/>
    </location>
</feature>
<dbReference type="Gene3D" id="3.90.20.20">
    <property type="match status" value="1"/>
</dbReference>
<dbReference type="NCBIfam" id="NF010738">
    <property type="entry name" value="PRK14140.1"/>
    <property type="match status" value="1"/>
</dbReference>
<feature type="region of interest" description="Disordered" evidence="8">
    <location>
        <begin position="1"/>
        <end position="33"/>
    </location>
</feature>
<dbReference type="RefSeq" id="WP_291680271.1">
    <property type="nucleotide sequence ID" value="NZ_JBHSLV010000001.1"/>
</dbReference>
<keyword evidence="2 4" id="KW-0346">Stress response</keyword>
<evidence type="ECO:0000256" key="2">
    <source>
        <dbReference type="ARBA" id="ARBA00023016"/>
    </source>
</evidence>
<proteinExistence type="inferred from homology"/>
<dbReference type="InterPro" id="IPR013805">
    <property type="entry name" value="GrpE_CC"/>
</dbReference>
<dbReference type="NCBIfam" id="NF010739">
    <property type="entry name" value="PRK14141.1"/>
    <property type="match status" value="1"/>
</dbReference>
<evidence type="ECO:0000313" key="10">
    <source>
        <dbReference type="Proteomes" id="UP001596104"/>
    </source>
</evidence>
<gene>
    <name evidence="4 9" type="primary">grpE</name>
    <name evidence="9" type="ORF">ACFPPC_00505</name>
</gene>
<keyword evidence="3 4" id="KW-0143">Chaperone</keyword>
<keyword evidence="10" id="KW-1185">Reference proteome</keyword>
<evidence type="ECO:0000256" key="5">
    <source>
        <dbReference type="RuleBase" id="RU000639"/>
    </source>
</evidence>
<sequence length="207" mass="22291">MTQNPAKDDPKPETENQDAAETQANETQAPTPLALLEAERDDLKDKLLRTLAEMENLRRRTEREISDAKAYAVTSFARDLLGSADNLRRALESVPEAARAAADNALKAVVEGVELTERELLKTLERHGVRKIDPQGEKFDPNLHQAMFEAPDAGIAKGLVSKVVQTGYKIGERVLRPALVGVSAGAPKPAANGSENPAADAGDKPAH</sequence>
<reference evidence="10" key="1">
    <citation type="journal article" date="2019" name="Int. J. Syst. Evol. Microbiol.">
        <title>The Global Catalogue of Microorganisms (GCM) 10K type strain sequencing project: providing services to taxonomists for standard genome sequencing and annotation.</title>
        <authorList>
            <consortium name="The Broad Institute Genomics Platform"/>
            <consortium name="The Broad Institute Genome Sequencing Center for Infectious Disease"/>
            <person name="Wu L."/>
            <person name="Ma J."/>
        </authorList>
    </citation>
    <scope>NUCLEOTIDE SEQUENCE [LARGE SCALE GENOMIC DNA]</scope>
    <source>
        <strain evidence="10">CGMCC 1.16326</strain>
    </source>
</reference>
<comment type="subcellular location">
    <subcellularLocation>
        <location evidence="4">Cytoplasm</location>
    </subcellularLocation>
</comment>
<dbReference type="Pfam" id="PF01025">
    <property type="entry name" value="GrpE"/>
    <property type="match status" value="1"/>
</dbReference>
<dbReference type="InterPro" id="IPR009012">
    <property type="entry name" value="GrpE_head"/>
</dbReference>
<protein>
    <recommendedName>
        <fullName evidence="4 5">Protein GrpE</fullName>
    </recommendedName>
    <alternativeName>
        <fullName evidence="4">HSP-70 cofactor</fullName>
    </alternativeName>
</protein>
<organism evidence="9 10">
    <name type="scientific">Bosea vestrisii</name>
    <dbReference type="NCBI Taxonomy" id="151416"/>
    <lineage>
        <taxon>Bacteria</taxon>
        <taxon>Pseudomonadati</taxon>
        <taxon>Pseudomonadota</taxon>
        <taxon>Alphaproteobacteria</taxon>
        <taxon>Hyphomicrobiales</taxon>
        <taxon>Boseaceae</taxon>
        <taxon>Bosea</taxon>
    </lineage>
</organism>
<feature type="compositionally biased region" description="Basic and acidic residues" evidence="8">
    <location>
        <begin position="1"/>
        <end position="14"/>
    </location>
</feature>
<dbReference type="Proteomes" id="UP001596104">
    <property type="component" value="Unassembled WGS sequence"/>
</dbReference>
<name>A0ABW0H1P4_9HYPH</name>
<comment type="similarity">
    <text evidence="1 4 6">Belongs to the GrpE family.</text>
</comment>
<dbReference type="NCBIfam" id="NF010748">
    <property type="entry name" value="PRK14150.1"/>
    <property type="match status" value="1"/>
</dbReference>
<keyword evidence="7" id="KW-0175">Coiled coil</keyword>